<feature type="domain" description="Carrier" evidence="6">
    <location>
        <begin position="1989"/>
        <end position="2064"/>
    </location>
</feature>
<dbReference type="GO" id="GO:0008610">
    <property type="term" value="P:lipid biosynthetic process"/>
    <property type="evidence" value="ECO:0007669"/>
    <property type="project" value="UniProtKB-ARBA"/>
</dbReference>
<evidence type="ECO:0000256" key="5">
    <source>
        <dbReference type="SAM" id="MobiDB-lite"/>
    </source>
</evidence>
<dbReference type="Pfam" id="PF00501">
    <property type="entry name" value="AMP-binding"/>
    <property type="match status" value="3"/>
</dbReference>
<dbReference type="FunFam" id="3.30.300.30:FF:000010">
    <property type="entry name" value="Enterobactin synthetase component F"/>
    <property type="match status" value="1"/>
</dbReference>
<dbReference type="CDD" id="cd19531">
    <property type="entry name" value="LCL_NRPS-like"/>
    <property type="match status" value="3"/>
</dbReference>
<dbReference type="InterPro" id="IPR010071">
    <property type="entry name" value="AA_adenyl_dom"/>
</dbReference>
<dbReference type="InterPro" id="IPR023213">
    <property type="entry name" value="CAT-like_dom_sf"/>
</dbReference>
<dbReference type="InterPro" id="IPR000873">
    <property type="entry name" value="AMP-dep_synth/lig_dom"/>
</dbReference>
<dbReference type="InterPro" id="IPR036736">
    <property type="entry name" value="ACP-like_sf"/>
</dbReference>
<comment type="similarity">
    <text evidence="2">Belongs to the ATP-dependent AMP-binding enzyme family.</text>
</comment>
<evidence type="ECO:0000256" key="2">
    <source>
        <dbReference type="ARBA" id="ARBA00006432"/>
    </source>
</evidence>
<dbReference type="SMART" id="SM00823">
    <property type="entry name" value="PKS_PP"/>
    <property type="match status" value="3"/>
</dbReference>
<dbReference type="Pfam" id="PF13193">
    <property type="entry name" value="AMP-binding_C"/>
    <property type="match status" value="3"/>
</dbReference>
<evidence type="ECO:0000256" key="4">
    <source>
        <dbReference type="ARBA" id="ARBA00022553"/>
    </source>
</evidence>
<dbReference type="GO" id="GO:0003824">
    <property type="term" value="F:catalytic activity"/>
    <property type="evidence" value="ECO:0007669"/>
    <property type="project" value="InterPro"/>
</dbReference>
<accession>A0A060NU98</accession>
<proteinExistence type="inferred from homology"/>
<dbReference type="EMBL" id="AB819397">
    <property type="protein sequence ID" value="BAO84885.1"/>
    <property type="molecule type" value="Genomic_DNA"/>
</dbReference>
<feature type="region of interest" description="Disordered" evidence="5">
    <location>
        <begin position="2275"/>
        <end position="2297"/>
    </location>
</feature>
<name>A0A060NU98_PETGR</name>
<dbReference type="GO" id="GO:0017000">
    <property type="term" value="P:antibiotic biosynthetic process"/>
    <property type="evidence" value="ECO:0007669"/>
    <property type="project" value="UniProtKB-ARBA"/>
</dbReference>
<dbReference type="InterPro" id="IPR001242">
    <property type="entry name" value="Condensation_dom"/>
</dbReference>
<dbReference type="SUPFAM" id="SSF52777">
    <property type="entry name" value="CoA-dependent acyltransferases"/>
    <property type="match status" value="6"/>
</dbReference>
<dbReference type="Gene3D" id="3.40.50.1820">
    <property type="entry name" value="alpha/beta hydrolase"/>
    <property type="match status" value="1"/>
</dbReference>
<evidence type="ECO:0000259" key="6">
    <source>
        <dbReference type="PROSITE" id="PS50075"/>
    </source>
</evidence>
<dbReference type="InterPro" id="IPR006162">
    <property type="entry name" value="Ppantetheine_attach_site"/>
</dbReference>
<dbReference type="GO" id="GO:0043041">
    <property type="term" value="P:amino acid activation for nonribosomal peptide biosynthetic process"/>
    <property type="evidence" value="ECO:0007669"/>
    <property type="project" value="TreeGrafter"/>
</dbReference>
<feature type="domain" description="Carrier" evidence="6">
    <location>
        <begin position="3009"/>
        <end position="3084"/>
    </location>
</feature>
<dbReference type="GO" id="GO:0005737">
    <property type="term" value="C:cytoplasm"/>
    <property type="evidence" value="ECO:0007669"/>
    <property type="project" value="TreeGrafter"/>
</dbReference>
<sequence>MTTRRTTPVSENHQVSADLGRDLLARWRARTPDTTAPAAPQAGPIQLGLRLFEEIHPGTAANILRYDAETDGTLDTDRLATALRTLAHRHAVLRTTFPEGDRTLCAVTPEAEAVPDLTVTDLSGIGTDVGRARARAEADARAATPMNLATGPLWRVAVWILADGTARLQFLAHHIVADGWSLGVFLAELDALYASRPLGPATPLPEVPATPDPAHLAAWRDRLADARPLSLPTDRPRPHTRRFRSGHVDVTLDAELMGRVQDLADNNAMTPFMVLLTAFHLTLARTAGHSDITVGSPVATRERHRAPGAIGPLATMLALRTDTTGARTLREALHAVRDTCLDAYSGAHVPIETVAEQLGRRGASLFDVLFVLQPRPGEARLGDLPVRPMVMAPVTIRNDVELYLWQGDDGVTGFLAYDADLYSADTATLLADRFLTALSALVECPDAVVAEVDVRSVGEREWVAAVSAGVPLAGGVGGRVEELVEGVVDRLGGAGVAVRCAGEVLSFGELEERANRLAWGLRGAGVGPGDVVGVLLPRSVDLVVALLGVLKSGAGYVPMDPGYPGERVDFMVEDSGVSLVLRSVEDFPDGGRTDRIPVAGDGSDVAYVIYTSGSTGRPKGVVIEHSQVVAMLSWAGRAFSHEELAQTLAATSVSFDLSVFEIFAPLSVGGTVHLVPDNALDLIAHPGRYADVTLVNTVPSVARELLAAGAIPPRARTVNLAGEPLAPGLVAELYAHPVIGVVNNLYGPSEDTTYSTHAVTVADDARTPIGRPVDGTRAHVLDVSLRPVVVGAVGELYLSGAGVTRGYHARPALTAERFLPDPFSSEGGRMYRTGDLVRWRPDGQLEYLGRADGQVKIRGHRVELGEVEEVLRRHAHVSQAVVVARPEVTGSLRLVGYVVADEAGGDVPSDLAAYARAWLPDFMVPSALVGLEEFPLLPNGKIDRSALPAPEPGADRASFRPPSGPAEELIARVWSELLDVTEIGADDDFFALGGHSLLATRLTHRLGEALGTHIPLHLVFEHPTLTDLAAHLDRLGKARPPLPVAPRIPNPDGTVVFPATSGQKRLWLLCALDPQANLAYTLNGGARITGRLDAAALARAVEEVARRHEVLRTTLREENGEVVQVVHPVWSGTEADDTYASPECDEAELLTDWRHSTVDLAEGPLFRARIVRRAEDAHLLLLSLHHTIADGWTLTRLLDEIAAVYAALDQGHPLPPAPTLHYGDFAQMRAAEPTSEDDAGLAHWRERLAGVRPLDVPTDHPRPARRTHNGAAVPVELSAEAVGGIARRTGTTPFAVVATAVTVVLGVLSGSDDVTIGIPSSGRTHPDTAGILGFFTNTLPLRRTLDPRATLAETLHATHQALVEAHEYAETPFEEIVRHTSLALDGQARSPLFQTMLALNEAPSRNLHLPGLTVSRLDIPPAGTQFDLSLHLEQGEDAISGYLTYNTDLYADSTARFFTERLASVVSVLVECPDAVVAEVDVRSVGEREWVAAVSAGAPLAAGATGRVEELVEGVVDRLGGGGVAVRCAGEVLSFGELEERANRLAWGLRGAGVGPGDVVGVLLPRSVDLVVALLGVLKSGAGYVPMDPGYPGERVDFMVEDSGVSLVLRSVEDFPDGGRTDRIPVAGDGSDVAYVIYTSGSTGRPKGVVIEHSQVVAMLSWAGRVFADGELSQTLAATSVSFDLSVFEIFAPLSVGGTVHLVPDNALDLIAHPGRYADVTLVNTVPSVARELLAAGAIPPRARTVNLAGEPLAPGLVAELYAHPVIGVVNNLYGPSEDTTYSTHAVTAPGDARTPIGQPVDGTRAHVLDGSLRPVVVGAVGELYLSGAGVTRGYHARPALTAERYLPDPFSVEGGRMYRTGDLVRWRPDGQLEYLGRADGQVKIRGHRVELGEVEEVLRRHPQVSEAVVVARPDATGLLRLVGYVVAHEAAVDVPSDLPSHARAWLPDFMVPSALVGLEEFPLLPNGKIDRSALPAPEPGADRASFRPPSGPAEELIARVWSELLDVTEIGADDDFFALGGHSLLATRLTHRLGEALGTHIPLHLVFEHPTLTDLAAHLPDGTEQGRTPPITPLDRVPEPDGTLVLPTSPGQERLWVQCTLDPEANLAYHIRGAVHLHGPLDEDALVTALRHLARRHESLRTSLRQIDGELRQVVAPDPEVPLFRTTTADWEAVIDAETRRHFDLSAGPLWHVTLVSAGPEHHVVVMSLHHAIADGWSLDIILREIAQTYAGLLHAPGSEAASPALVQYAEAAAWQRETAPGNAEFWRSHLAGTTSAGLPTDRPRPPRQTYRGDAVPLNLPQEALAGAARKAGTTSFTVLATALAVVLVKLTDRYDVTLGIPVAGRDHPDTAEVVGYLVDTLPLRLCPDPHATLAETLDATRALVDDVRAHPRIPLEELLREARPHGDRGPLFQVLLAVNGTPPRYELAGLEMSPAPVPFRTTPYDLVVQAEERDGQVTGHLLFNTDLFERSTAQLIADRLATAVHALADGPTLTVAEVDVRSVAERERARALSAGAPLAGGVGGRVEELVEGVVDRLGGGGVAVRCAGEVLSFGELEERANRLAWGLRGAGVGPGDVVGVLLPRSVDLVVALLGVLKSGAGYVPMDPGYPGERVDFMVEDSGVSLVLRSVEDFPDGGRTDRIPVAGDGSDVAYVIYTSGSTGRPKGVVIEHSQVVAMLSWAGRVFADGELSQTLAATSVSFDLSVFEIFAPLSVGGTVHLVPDNALDLIAHPGRYADVTLVNTVPSVARELLAAGAIPPRARTVNLAGEPLAPGLVAELYAHPVIGVVNNLYGPSEDTTYSTHAVTAPGDARTPIGQPVDGTQAHVLDGSLRPVVVGAVGELYLSGAGVTRGYHARPALTAERYLPDPFSSDGSRMYRTGDLVRWRPDGQLEYLGRADGQVKIRGHRVELGEVEEVLRRHPHVSEAVVVARPDTTGSLRLAAYIVPHEAAGDVPSDLPSHARTWLPDFMVPSALVALREFPLLPNGKIDRSALPDPEPCVNRIASRPPSGPAEELIARVWSELLGITEIGADDDFFALGGHSLLATRVVSRLTTLTGAEIPLHLVFENSVLADLARLLPDPAGWPAGPARIQRIRRVKGGTTAG</sequence>
<feature type="domain" description="Carrier" evidence="6">
    <location>
        <begin position="961"/>
        <end position="1036"/>
    </location>
</feature>
<dbReference type="Gene3D" id="1.10.1200.10">
    <property type="entry name" value="ACP-like"/>
    <property type="match status" value="2"/>
</dbReference>
<dbReference type="Pfam" id="PF00550">
    <property type="entry name" value="PP-binding"/>
    <property type="match status" value="3"/>
</dbReference>
<dbReference type="PROSITE" id="PS00012">
    <property type="entry name" value="PHOSPHOPANTETHEINE"/>
    <property type="match status" value="3"/>
</dbReference>
<dbReference type="InterPro" id="IPR009081">
    <property type="entry name" value="PP-bd_ACP"/>
</dbReference>
<organism evidence="7">
    <name type="scientific">Peterkaempfera griseoplana</name>
    <name type="common">Streptacidiphilus griseoplanus</name>
    <dbReference type="NCBI Taxonomy" id="66896"/>
    <lineage>
        <taxon>Bacteria</taxon>
        <taxon>Bacillati</taxon>
        <taxon>Actinomycetota</taxon>
        <taxon>Actinomycetes</taxon>
        <taxon>Kitasatosporales</taxon>
        <taxon>Streptomycetaceae</taxon>
        <taxon>Peterkaempfera</taxon>
    </lineage>
</organism>
<dbReference type="Gene3D" id="3.30.559.10">
    <property type="entry name" value="Chloramphenicol acetyltransferase-like domain"/>
    <property type="match status" value="3"/>
</dbReference>
<dbReference type="FunFam" id="1.10.1200.10:FF:000005">
    <property type="entry name" value="Nonribosomal peptide synthetase 1"/>
    <property type="match status" value="3"/>
</dbReference>
<evidence type="ECO:0000313" key="7">
    <source>
        <dbReference type="EMBL" id="BAO84885.1"/>
    </source>
</evidence>
<dbReference type="PROSITE" id="PS50075">
    <property type="entry name" value="CARRIER"/>
    <property type="match status" value="3"/>
</dbReference>
<gene>
    <name evidence="7" type="primary">cya12</name>
</gene>
<dbReference type="PANTHER" id="PTHR45527">
    <property type="entry name" value="NONRIBOSOMAL PEPTIDE SYNTHETASE"/>
    <property type="match status" value="1"/>
</dbReference>
<evidence type="ECO:0000256" key="1">
    <source>
        <dbReference type="ARBA" id="ARBA00001957"/>
    </source>
</evidence>
<dbReference type="InterPro" id="IPR042099">
    <property type="entry name" value="ANL_N_sf"/>
</dbReference>
<dbReference type="InterPro" id="IPR045851">
    <property type="entry name" value="AMP-bd_C_sf"/>
</dbReference>
<protein>
    <submittedName>
        <fullName evidence="7">Putative non-ribosomal peptide synthetase</fullName>
    </submittedName>
</protein>
<dbReference type="Gene3D" id="3.30.300.30">
    <property type="match status" value="3"/>
</dbReference>
<dbReference type="GO" id="GO:0044550">
    <property type="term" value="P:secondary metabolite biosynthetic process"/>
    <property type="evidence" value="ECO:0007669"/>
    <property type="project" value="TreeGrafter"/>
</dbReference>
<dbReference type="SUPFAM" id="SSF56801">
    <property type="entry name" value="Acetyl-CoA synthetase-like"/>
    <property type="match status" value="3"/>
</dbReference>
<keyword evidence="3" id="KW-0596">Phosphopantetheine</keyword>
<dbReference type="InterPro" id="IPR025110">
    <property type="entry name" value="AMP-bd_C"/>
</dbReference>
<dbReference type="InterPro" id="IPR020845">
    <property type="entry name" value="AMP-binding_CS"/>
</dbReference>
<dbReference type="Pfam" id="PF00668">
    <property type="entry name" value="Condensation"/>
    <property type="match status" value="3"/>
</dbReference>
<dbReference type="GO" id="GO:0031177">
    <property type="term" value="F:phosphopantetheine binding"/>
    <property type="evidence" value="ECO:0007669"/>
    <property type="project" value="InterPro"/>
</dbReference>
<dbReference type="FunFam" id="2.30.38.10:FF:000001">
    <property type="entry name" value="Non-ribosomal peptide synthetase PvdI"/>
    <property type="match status" value="3"/>
</dbReference>
<dbReference type="NCBIfam" id="TIGR01733">
    <property type="entry name" value="AA-adenyl-dom"/>
    <property type="match status" value="3"/>
</dbReference>
<dbReference type="Gene3D" id="3.30.559.30">
    <property type="entry name" value="Nonribosomal peptide synthetase, condensation domain"/>
    <property type="match status" value="3"/>
</dbReference>
<dbReference type="NCBIfam" id="NF003417">
    <property type="entry name" value="PRK04813.1"/>
    <property type="match status" value="3"/>
</dbReference>
<keyword evidence="4" id="KW-0597">Phosphoprotein</keyword>
<dbReference type="SMART" id="SM01294">
    <property type="entry name" value="PKS_PP_betabranch"/>
    <property type="match status" value="1"/>
</dbReference>
<evidence type="ECO:0000256" key="3">
    <source>
        <dbReference type="ARBA" id="ARBA00022450"/>
    </source>
</evidence>
<dbReference type="PROSITE" id="PS00455">
    <property type="entry name" value="AMP_BINDING"/>
    <property type="match status" value="3"/>
</dbReference>
<reference evidence="7" key="1">
    <citation type="journal article" date="2013" name="Chem. Biol.">
        <title>Core assembly mechanism of quinocarcin/SF-1739: bimodular complex nonribosomal peptide synthetases for sequential mannich-type reactions.</title>
        <authorList>
            <person name="Hiratsuka T."/>
            <person name="Koketsu K."/>
            <person name="Minami A."/>
            <person name="Kaneko S."/>
            <person name="Yamazaki C."/>
            <person name="Watanabe K."/>
            <person name="Oguri H."/>
            <person name="Oikawa H."/>
        </authorList>
    </citation>
    <scope>NUCLEOTIDE SEQUENCE</scope>
    <source>
        <strain evidence="7">SF-1739</strain>
    </source>
</reference>
<dbReference type="InterPro" id="IPR029058">
    <property type="entry name" value="AB_hydrolase_fold"/>
</dbReference>
<dbReference type="SUPFAM" id="SSF47336">
    <property type="entry name" value="ACP-like"/>
    <property type="match status" value="3"/>
</dbReference>
<comment type="cofactor">
    <cofactor evidence="1">
        <name>pantetheine 4'-phosphate</name>
        <dbReference type="ChEBI" id="CHEBI:47942"/>
    </cofactor>
</comment>
<dbReference type="InterPro" id="IPR020806">
    <property type="entry name" value="PKS_PP-bd"/>
</dbReference>
<dbReference type="Gene3D" id="3.40.50.12780">
    <property type="entry name" value="N-terminal domain of ligase-like"/>
    <property type="match status" value="3"/>
</dbReference>
<dbReference type="PANTHER" id="PTHR45527:SF1">
    <property type="entry name" value="FATTY ACID SYNTHASE"/>
    <property type="match status" value="1"/>
</dbReference>